<dbReference type="GO" id="GO:0030254">
    <property type="term" value="P:protein secretion by the type III secretion system"/>
    <property type="evidence" value="ECO:0007669"/>
    <property type="project" value="InterPro"/>
</dbReference>
<name>A0A378YTZ8_9BURK</name>
<dbReference type="SUPFAM" id="SSF69635">
    <property type="entry name" value="Type III secretory system chaperone-like"/>
    <property type="match status" value="1"/>
</dbReference>
<dbReference type="KEGG" id="ppnm:LV28_19560"/>
<gene>
    <name evidence="1" type="ORF">NCTC13160_03858</name>
</gene>
<dbReference type="EMBL" id="UGSG01000001">
    <property type="protein sequence ID" value="SUA80655.1"/>
    <property type="molecule type" value="Genomic_DNA"/>
</dbReference>
<reference evidence="1 2" key="1">
    <citation type="submission" date="2018-06" db="EMBL/GenBank/DDBJ databases">
        <authorList>
            <consortium name="Pathogen Informatics"/>
            <person name="Doyle S."/>
        </authorList>
    </citation>
    <scope>NUCLEOTIDE SEQUENCE [LARGE SCALE GENOMIC DNA]</scope>
    <source>
        <strain evidence="1 2">NCTC13160</strain>
    </source>
</reference>
<dbReference type="InterPro" id="IPR010261">
    <property type="entry name" value="Tir_chaperone"/>
</dbReference>
<accession>A0A378YTZ8</accession>
<dbReference type="Pfam" id="PF05932">
    <property type="entry name" value="CesT"/>
    <property type="match status" value="1"/>
</dbReference>
<organism evidence="1 2">
    <name type="scientific">Pandoraea pnomenusa</name>
    <dbReference type="NCBI Taxonomy" id="93220"/>
    <lineage>
        <taxon>Bacteria</taxon>
        <taxon>Pseudomonadati</taxon>
        <taxon>Pseudomonadota</taxon>
        <taxon>Betaproteobacteria</taxon>
        <taxon>Burkholderiales</taxon>
        <taxon>Burkholderiaceae</taxon>
        <taxon>Pandoraea</taxon>
    </lineage>
</organism>
<dbReference type="OrthoDB" id="8656441at2"/>
<protein>
    <submittedName>
        <fullName evidence="1">Tir chaperone protein (CesT)</fullName>
    </submittedName>
</protein>
<evidence type="ECO:0000313" key="2">
    <source>
        <dbReference type="Proteomes" id="UP000254573"/>
    </source>
</evidence>
<sequence>MNLTETCPALGQWIRDADGISPAEFDGDRGILLIDDRYRVHLQALRRHLLLRCRVATLPDGIERETMLRTLLSEATQRFEQEPFGLAVDPDGEAIWLQGTLPLTMPALLLTRTLDDFVGALDALRAQAIPLRRRHPAPRARSA</sequence>
<dbReference type="RefSeq" id="WP_023597384.1">
    <property type="nucleotide sequence ID" value="NZ_CP009553.3"/>
</dbReference>
<dbReference type="Gene3D" id="3.30.1460.10">
    <property type="match status" value="1"/>
</dbReference>
<proteinExistence type="predicted"/>
<dbReference type="AlphaFoldDB" id="A0A378YTZ8"/>
<dbReference type="Proteomes" id="UP000254573">
    <property type="component" value="Unassembled WGS sequence"/>
</dbReference>
<evidence type="ECO:0000313" key="1">
    <source>
        <dbReference type="EMBL" id="SUA80655.1"/>
    </source>
</evidence>